<name>A0AAV6UE42_9ARAC</name>
<dbReference type="AlphaFoldDB" id="A0AAV6UE42"/>
<protein>
    <submittedName>
        <fullName evidence="1">Uncharacterized protein</fullName>
    </submittedName>
</protein>
<comment type="caution">
    <text evidence="1">The sequence shown here is derived from an EMBL/GenBank/DDBJ whole genome shotgun (WGS) entry which is preliminary data.</text>
</comment>
<evidence type="ECO:0000313" key="1">
    <source>
        <dbReference type="EMBL" id="KAG8182350.1"/>
    </source>
</evidence>
<proteinExistence type="predicted"/>
<keyword evidence="2" id="KW-1185">Reference proteome</keyword>
<evidence type="ECO:0000313" key="2">
    <source>
        <dbReference type="Proteomes" id="UP000827092"/>
    </source>
</evidence>
<dbReference type="EMBL" id="JAFNEN010000466">
    <property type="protein sequence ID" value="KAG8182350.1"/>
    <property type="molecule type" value="Genomic_DNA"/>
</dbReference>
<accession>A0AAV6UE42</accession>
<gene>
    <name evidence="1" type="ORF">JTE90_010116</name>
</gene>
<sequence>MINHKKLYFSTSFIAAVPWSDLLLASKMSRRGMQFTRIYLLKRKISLFCHKSTYIFSRYYDCESGNAAVGSQKDRFYFTLFSPKYLCFILFQPLWHSSYLSKVSMTPESYGGVKSVWWLL</sequence>
<organism evidence="1 2">
    <name type="scientific">Oedothorax gibbosus</name>
    <dbReference type="NCBI Taxonomy" id="931172"/>
    <lineage>
        <taxon>Eukaryota</taxon>
        <taxon>Metazoa</taxon>
        <taxon>Ecdysozoa</taxon>
        <taxon>Arthropoda</taxon>
        <taxon>Chelicerata</taxon>
        <taxon>Arachnida</taxon>
        <taxon>Araneae</taxon>
        <taxon>Araneomorphae</taxon>
        <taxon>Entelegynae</taxon>
        <taxon>Araneoidea</taxon>
        <taxon>Linyphiidae</taxon>
        <taxon>Erigoninae</taxon>
        <taxon>Oedothorax</taxon>
    </lineage>
</organism>
<reference evidence="1 2" key="1">
    <citation type="journal article" date="2022" name="Nat. Ecol. Evol.">
        <title>A masculinizing supergene underlies an exaggerated male reproductive morph in a spider.</title>
        <authorList>
            <person name="Hendrickx F."/>
            <person name="De Corte Z."/>
            <person name="Sonet G."/>
            <person name="Van Belleghem S.M."/>
            <person name="Kostlbacher S."/>
            <person name="Vangestel C."/>
        </authorList>
    </citation>
    <scope>NUCLEOTIDE SEQUENCE [LARGE SCALE GENOMIC DNA]</scope>
    <source>
        <strain evidence="1">W744_W776</strain>
    </source>
</reference>
<dbReference type="Proteomes" id="UP000827092">
    <property type="component" value="Unassembled WGS sequence"/>
</dbReference>